<evidence type="ECO:0000313" key="2">
    <source>
        <dbReference type="Proteomes" id="UP000425817"/>
    </source>
</evidence>
<gene>
    <name evidence="1" type="ORF">GOQ09_11200</name>
</gene>
<proteinExistence type="predicted"/>
<dbReference type="AlphaFoldDB" id="A0A6I6HIV7"/>
<organism evidence="1 2">
    <name type="scientific">Variovorax paradoxus</name>
    <dbReference type="NCBI Taxonomy" id="34073"/>
    <lineage>
        <taxon>Bacteria</taxon>
        <taxon>Pseudomonadati</taxon>
        <taxon>Pseudomonadota</taxon>
        <taxon>Betaproteobacteria</taxon>
        <taxon>Burkholderiales</taxon>
        <taxon>Comamonadaceae</taxon>
        <taxon>Variovorax</taxon>
    </lineage>
</organism>
<dbReference type="RefSeq" id="WP_157613496.1">
    <property type="nucleotide sequence ID" value="NZ_CP046622.1"/>
</dbReference>
<name>A0A6I6HIV7_VARPD</name>
<dbReference type="OrthoDB" id="8913674at2"/>
<reference evidence="1 2" key="1">
    <citation type="submission" date="2019-12" db="EMBL/GenBank/DDBJ databases">
        <title>Hybrid Genome Assemblies of two High G+C Isolates from Undergraduate Microbiology Courses.</title>
        <authorList>
            <person name="Ne Ville C.J."/>
            <person name="Enright D."/>
            <person name="Hernandez I."/>
            <person name="Dodsworth J."/>
            <person name="Orwin P.M."/>
        </authorList>
    </citation>
    <scope>NUCLEOTIDE SEQUENCE [LARGE SCALE GENOMIC DNA]</scope>
    <source>
        <strain evidence="1 2">CSUSB</strain>
    </source>
</reference>
<dbReference type="EMBL" id="CP046622">
    <property type="protein sequence ID" value="QGW82117.1"/>
    <property type="molecule type" value="Genomic_DNA"/>
</dbReference>
<evidence type="ECO:0000313" key="1">
    <source>
        <dbReference type="EMBL" id="QGW82117.1"/>
    </source>
</evidence>
<sequence length="91" mass="9613">MNAAVIRAESIDELCLAPLQTAADAQHRCDAIRVRHGRYGFDGPGLHAMAAGLEVCEEIIRGSSSKQMFDAFAESLARACCRPPAGEAPAA</sequence>
<protein>
    <submittedName>
        <fullName evidence="1">Uncharacterized protein</fullName>
    </submittedName>
</protein>
<dbReference type="Proteomes" id="UP000425817">
    <property type="component" value="Chromosome"/>
</dbReference>
<accession>A0A6I6HIV7</accession>